<accession>A0ABD5W4S3</accession>
<dbReference type="EMBL" id="JBHSZI010000001">
    <property type="protein sequence ID" value="MFC7058560.1"/>
    <property type="molecule type" value="Genomic_DNA"/>
</dbReference>
<proteinExistence type="predicted"/>
<dbReference type="GeneID" id="76630564"/>
<evidence type="ECO:0000313" key="2">
    <source>
        <dbReference type="Proteomes" id="UP001596445"/>
    </source>
</evidence>
<name>A0ABD5W4S3_9EURY</name>
<sequence>MTDDATNEGWVKLLDEMDAMAAEFDEDGWETLSMAAGDAAPVGPEEGQTDHHGYSYVVPGDAADRFAELFDSDGFPRTEVYRAATPSHLFLLTVVLDPATETAILVAGALDRSELGTCQEHAEESGRTYTHLLRVDGTHLGSFEHADPEPFFPAE</sequence>
<evidence type="ECO:0000313" key="1">
    <source>
        <dbReference type="EMBL" id="MFC7058560.1"/>
    </source>
</evidence>
<dbReference type="AlphaFoldDB" id="A0ABD5W4S3"/>
<dbReference type="RefSeq" id="WP_267161268.1">
    <property type="nucleotide sequence ID" value="NZ_CP112972.1"/>
</dbReference>
<dbReference type="Proteomes" id="UP001596445">
    <property type="component" value="Unassembled WGS sequence"/>
</dbReference>
<reference evidence="1 2" key="1">
    <citation type="journal article" date="2019" name="Int. J. Syst. Evol. Microbiol.">
        <title>The Global Catalogue of Microorganisms (GCM) 10K type strain sequencing project: providing services to taxonomists for standard genome sequencing and annotation.</title>
        <authorList>
            <consortium name="The Broad Institute Genomics Platform"/>
            <consortium name="The Broad Institute Genome Sequencing Center for Infectious Disease"/>
            <person name="Wu L."/>
            <person name="Ma J."/>
        </authorList>
    </citation>
    <scope>NUCLEOTIDE SEQUENCE [LARGE SCALE GENOMIC DNA]</scope>
    <source>
        <strain evidence="1 2">JCM 30072</strain>
    </source>
</reference>
<gene>
    <name evidence="1" type="ORF">ACFQQG_10680</name>
</gene>
<dbReference type="InterPro" id="IPR055951">
    <property type="entry name" value="DUF7529"/>
</dbReference>
<keyword evidence="2" id="KW-1185">Reference proteome</keyword>
<organism evidence="1 2">
    <name type="scientific">Halovenus salina</name>
    <dbReference type="NCBI Taxonomy" id="1510225"/>
    <lineage>
        <taxon>Archaea</taxon>
        <taxon>Methanobacteriati</taxon>
        <taxon>Methanobacteriota</taxon>
        <taxon>Stenosarchaea group</taxon>
        <taxon>Halobacteria</taxon>
        <taxon>Halobacteriales</taxon>
        <taxon>Haloarculaceae</taxon>
        <taxon>Halovenus</taxon>
    </lineage>
</organism>
<comment type="caution">
    <text evidence="1">The sequence shown here is derived from an EMBL/GenBank/DDBJ whole genome shotgun (WGS) entry which is preliminary data.</text>
</comment>
<protein>
    <submittedName>
        <fullName evidence="1">Uncharacterized protein</fullName>
    </submittedName>
</protein>
<dbReference type="Pfam" id="PF24373">
    <property type="entry name" value="DUF7529"/>
    <property type="match status" value="1"/>
</dbReference>